<name>A0ABW5E5Z8_9BACT</name>
<feature type="signal peptide" evidence="2">
    <location>
        <begin position="1"/>
        <end position="18"/>
    </location>
</feature>
<dbReference type="Pfam" id="PF01476">
    <property type="entry name" value="LysM"/>
    <property type="match status" value="1"/>
</dbReference>
<feature type="region of interest" description="Disordered" evidence="1">
    <location>
        <begin position="60"/>
        <end position="130"/>
    </location>
</feature>
<feature type="domain" description="LysM" evidence="3">
    <location>
        <begin position="122"/>
        <end position="165"/>
    </location>
</feature>
<evidence type="ECO:0000259" key="3">
    <source>
        <dbReference type="PROSITE" id="PS51782"/>
    </source>
</evidence>
<dbReference type="Gene3D" id="3.10.350.10">
    <property type="entry name" value="LysM domain"/>
    <property type="match status" value="1"/>
</dbReference>
<proteinExistence type="predicted"/>
<evidence type="ECO:0000313" key="5">
    <source>
        <dbReference type="Proteomes" id="UP001597297"/>
    </source>
</evidence>
<dbReference type="InterPro" id="IPR036779">
    <property type="entry name" value="LysM_dom_sf"/>
</dbReference>
<dbReference type="Proteomes" id="UP001597297">
    <property type="component" value="Unassembled WGS sequence"/>
</dbReference>
<comment type="caution">
    <text evidence="4">The sequence shown here is derived from an EMBL/GenBank/DDBJ whole genome shotgun (WGS) entry which is preliminary data.</text>
</comment>
<feature type="compositionally biased region" description="Low complexity" evidence="1">
    <location>
        <begin position="77"/>
        <end position="89"/>
    </location>
</feature>
<keyword evidence="2" id="KW-0732">Signal</keyword>
<protein>
    <submittedName>
        <fullName evidence="4">LysM peptidoglycan-binding domain-containing protein</fullName>
    </submittedName>
</protein>
<feature type="compositionally biased region" description="Basic residues" evidence="1">
    <location>
        <begin position="64"/>
        <end position="73"/>
    </location>
</feature>
<dbReference type="CDD" id="cd00118">
    <property type="entry name" value="LysM"/>
    <property type="match status" value="1"/>
</dbReference>
<evidence type="ECO:0000256" key="2">
    <source>
        <dbReference type="SAM" id="SignalP"/>
    </source>
</evidence>
<dbReference type="PANTHER" id="PTHR33734:SF22">
    <property type="entry name" value="MEMBRANE-BOUND LYTIC MUREIN TRANSGLYCOSYLASE D"/>
    <property type="match status" value="1"/>
</dbReference>
<accession>A0ABW5E5Z8</accession>
<sequence>MPSFNPLALILCSSTATLSLFLSSCGHQPGGTIEVYETAGYQPNFGPFDSNGNYIDNWADNPPKRKYISRSKQKSNPPAQKPQQYAATTPTPPPTSAPISNTPPPPKKTPSVTVKPKTKPPLSHTVKRGDTLYGLSRKYGTSVSSIQRANNLRGTTIGLGQRLVIPR</sequence>
<feature type="compositionally biased region" description="Pro residues" evidence="1">
    <location>
        <begin position="90"/>
        <end position="108"/>
    </location>
</feature>
<dbReference type="EMBL" id="JBHUJC010000042">
    <property type="protein sequence ID" value="MFD2277549.1"/>
    <property type="molecule type" value="Genomic_DNA"/>
</dbReference>
<dbReference type="PANTHER" id="PTHR33734">
    <property type="entry name" value="LYSM DOMAIN-CONTAINING GPI-ANCHORED PROTEIN 2"/>
    <property type="match status" value="1"/>
</dbReference>
<keyword evidence="5" id="KW-1185">Reference proteome</keyword>
<dbReference type="SMART" id="SM00257">
    <property type="entry name" value="LysM"/>
    <property type="match status" value="1"/>
</dbReference>
<gene>
    <name evidence="4" type="ORF">ACFSQZ_13830</name>
</gene>
<dbReference type="PROSITE" id="PS51782">
    <property type="entry name" value="LYSM"/>
    <property type="match status" value="1"/>
</dbReference>
<evidence type="ECO:0000313" key="4">
    <source>
        <dbReference type="EMBL" id="MFD2277549.1"/>
    </source>
</evidence>
<feature type="chain" id="PRO_5047502530" evidence="2">
    <location>
        <begin position="19"/>
        <end position="167"/>
    </location>
</feature>
<evidence type="ECO:0000256" key="1">
    <source>
        <dbReference type="SAM" id="MobiDB-lite"/>
    </source>
</evidence>
<dbReference type="InterPro" id="IPR018392">
    <property type="entry name" value="LysM"/>
</dbReference>
<dbReference type="SUPFAM" id="SSF54106">
    <property type="entry name" value="LysM domain"/>
    <property type="match status" value="1"/>
</dbReference>
<reference evidence="5" key="1">
    <citation type="journal article" date="2019" name="Int. J. Syst. Evol. Microbiol.">
        <title>The Global Catalogue of Microorganisms (GCM) 10K type strain sequencing project: providing services to taxonomists for standard genome sequencing and annotation.</title>
        <authorList>
            <consortium name="The Broad Institute Genomics Platform"/>
            <consortium name="The Broad Institute Genome Sequencing Center for Infectious Disease"/>
            <person name="Wu L."/>
            <person name="Ma J."/>
        </authorList>
    </citation>
    <scope>NUCLEOTIDE SEQUENCE [LARGE SCALE GENOMIC DNA]</scope>
    <source>
        <strain evidence="5">JCM 16545</strain>
    </source>
</reference>
<dbReference type="RefSeq" id="WP_377093513.1">
    <property type="nucleotide sequence ID" value="NZ_JBHSJM010000001.1"/>
</dbReference>
<organism evidence="4 5">
    <name type="scientific">Rubritalea spongiae</name>
    <dbReference type="NCBI Taxonomy" id="430797"/>
    <lineage>
        <taxon>Bacteria</taxon>
        <taxon>Pseudomonadati</taxon>
        <taxon>Verrucomicrobiota</taxon>
        <taxon>Verrucomicrobiia</taxon>
        <taxon>Verrucomicrobiales</taxon>
        <taxon>Rubritaleaceae</taxon>
        <taxon>Rubritalea</taxon>
    </lineage>
</organism>